<dbReference type="EMBL" id="VJMI01016293">
    <property type="protein sequence ID" value="KAF0720392.1"/>
    <property type="molecule type" value="Genomic_DNA"/>
</dbReference>
<dbReference type="AlphaFoldDB" id="A0A6A4ZPD6"/>
<reference evidence="2 3" key="1">
    <citation type="submission" date="2019-06" db="EMBL/GenBank/DDBJ databases">
        <title>Genomics analysis of Aphanomyces spp. identifies a new class of oomycete effector associated with host adaptation.</title>
        <authorList>
            <person name="Gaulin E."/>
        </authorList>
    </citation>
    <scope>NUCLEOTIDE SEQUENCE [LARGE SCALE GENOMIC DNA]</scope>
    <source>
        <strain evidence="2 3">E</strain>
    </source>
</reference>
<evidence type="ECO:0000313" key="2">
    <source>
        <dbReference type="EMBL" id="KAF0720392.1"/>
    </source>
</evidence>
<dbReference type="Proteomes" id="UP000469452">
    <property type="component" value="Unassembled WGS sequence"/>
</dbReference>
<dbReference type="VEuPathDB" id="FungiDB:H257_09941"/>
<proteinExistence type="predicted"/>
<feature type="non-terminal residue" evidence="2">
    <location>
        <position position="203"/>
    </location>
</feature>
<feature type="region of interest" description="Disordered" evidence="1">
    <location>
        <begin position="1"/>
        <end position="37"/>
    </location>
</feature>
<organism evidence="2 3">
    <name type="scientific">Aphanomyces astaci</name>
    <name type="common">Crayfish plague agent</name>
    <dbReference type="NCBI Taxonomy" id="112090"/>
    <lineage>
        <taxon>Eukaryota</taxon>
        <taxon>Sar</taxon>
        <taxon>Stramenopiles</taxon>
        <taxon>Oomycota</taxon>
        <taxon>Saprolegniomycetes</taxon>
        <taxon>Saprolegniales</taxon>
        <taxon>Verrucalvaceae</taxon>
        <taxon>Aphanomyces</taxon>
    </lineage>
</organism>
<sequence>MSPRKGRGSGLANPTKRRSTTKAVRNKSLPTGPPPMVVSDKARRVAWGIYFIDALGAPPSSEWTERLGTVYTSMQQFKVPRGSRDSVLNVLEDVRDCCEQGVEYDGSGSQYGGLNKTIALHTCKSQIVADCMELGMGLTETTHMVNEYQAVHDRVHVGRNAAVTLDTPYFFSISAQRRWISSFSDYDSFICWTNWSGKTLLNK</sequence>
<evidence type="ECO:0000256" key="1">
    <source>
        <dbReference type="SAM" id="MobiDB-lite"/>
    </source>
</evidence>
<comment type="caution">
    <text evidence="2">The sequence shown here is derived from an EMBL/GenBank/DDBJ whole genome shotgun (WGS) entry which is preliminary data.</text>
</comment>
<gene>
    <name evidence="2" type="ORF">AaE_010326</name>
</gene>
<evidence type="ECO:0000313" key="3">
    <source>
        <dbReference type="Proteomes" id="UP000469452"/>
    </source>
</evidence>
<name>A0A6A4ZPD6_APHAT</name>
<accession>A0A6A4ZPD6</accession>
<protein>
    <submittedName>
        <fullName evidence="2">Uncharacterized protein</fullName>
    </submittedName>
</protein>